<comment type="similarity">
    <text evidence="1">Belongs to the ROK (NagC/XylR) family.</text>
</comment>
<protein>
    <submittedName>
        <fullName evidence="2">Uncharacterized protein</fullName>
    </submittedName>
</protein>
<evidence type="ECO:0000313" key="2">
    <source>
        <dbReference type="EMBL" id="OME71238.1"/>
    </source>
</evidence>
<sequence>MQGLGCESPLKPKVVIALDVGGTFIKSGLVVDGDLLQASCKQHPSFADQDADVIIDQFISIFEDQYQFYFVTLGKSSDCTWRIGLAFPGPFDYQQGICYIQGLSKYEALYGENIREVLYTRFNTLQHKEWAKHLLQADIRFENDAKLFALGVSRLFPNERYISLTLGTGLGSAFIDRVLILNEGPGVPKDGWLFDKPFLESTIDNAFSRRGILRLAEQMGALEKGMDVKELAEQARNGNSLCCKVFEEFGTRLARMLKSYVIDYQPNRIVIGGQIAKSIDLFSPALQKGLADSSIGIFTSENVFEHTLIGISRLFDDSLGFN</sequence>
<evidence type="ECO:0000313" key="3">
    <source>
        <dbReference type="Proteomes" id="UP000187425"/>
    </source>
</evidence>
<proteinExistence type="inferred from homology"/>
<dbReference type="Gene3D" id="3.30.420.40">
    <property type="match status" value="2"/>
</dbReference>
<dbReference type="AlphaFoldDB" id="A0A1R0ZIV1"/>
<dbReference type="Pfam" id="PF00480">
    <property type="entry name" value="ROK"/>
    <property type="match status" value="1"/>
</dbReference>
<dbReference type="PANTHER" id="PTHR18964:SF149">
    <property type="entry name" value="BIFUNCTIONAL UDP-N-ACETYLGLUCOSAMINE 2-EPIMERASE_N-ACETYLMANNOSAMINE KINASE"/>
    <property type="match status" value="1"/>
</dbReference>
<name>A0A1R0ZIV1_9BACL</name>
<reference evidence="2 3" key="1">
    <citation type="submission" date="2016-11" db="EMBL/GenBank/DDBJ databases">
        <title>Paenibacillus species isolates.</title>
        <authorList>
            <person name="Beno S.M."/>
        </authorList>
    </citation>
    <scope>NUCLEOTIDE SEQUENCE [LARGE SCALE GENOMIC DNA]</scope>
    <source>
        <strain evidence="2 3">FSL H7-0443</strain>
    </source>
</reference>
<dbReference type="InterPro" id="IPR000600">
    <property type="entry name" value="ROK"/>
</dbReference>
<dbReference type="PANTHER" id="PTHR18964">
    <property type="entry name" value="ROK (REPRESSOR, ORF, KINASE) FAMILY"/>
    <property type="match status" value="1"/>
</dbReference>
<organism evidence="2 3">
    <name type="scientific">Paenibacillus odorifer</name>
    <dbReference type="NCBI Taxonomy" id="189426"/>
    <lineage>
        <taxon>Bacteria</taxon>
        <taxon>Bacillati</taxon>
        <taxon>Bacillota</taxon>
        <taxon>Bacilli</taxon>
        <taxon>Bacillales</taxon>
        <taxon>Paenibacillaceae</taxon>
        <taxon>Paenibacillus</taxon>
    </lineage>
</organism>
<dbReference type="InterPro" id="IPR043129">
    <property type="entry name" value="ATPase_NBD"/>
</dbReference>
<evidence type="ECO:0000256" key="1">
    <source>
        <dbReference type="ARBA" id="ARBA00006479"/>
    </source>
</evidence>
<gene>
    <name evidence="2" type="ORF">BSK65_09235</name>
</gene>
<dbReference type="EMBL" id="MPTW01000004">
    <property type="protein sequence ID" value="OME71238.1"/>
    <property type="molecule type" value="Genomic_DNA"/>
</dbReference>
<accession>A0A1R0ZIV1</accession>
<dbReference type="Proteomes" id="UP000187425">
    <property type="component" value="Unassembled WGS sequence"/>
</dbReference>
<dbReference type="SUPFAM" id="SSF53067">
    <property type="entry name" value="Actin-like ATPase domain"/>
    <property type="match status" value="1"/>
</dbReference>
<comment type="caution">
    <text evidence="2">The sequence shown here is derived from an EMBL/GenBank/DDBJ whole genome shotgun (WGS) entry which is preliminary data.</text>
</comment>